<dbReference type="PANTHER" id="PTHR46825:SF7">
    <property type="entry name" value="D-ALANYL-D-ALANINE CARBOXYPEPTIDASE"/>
    <property type="match status" value="1"/>
</dbReference>
<dbReference type="Gene3D" id="3.40.710.10">
    <property type="entry name" value="DD-peptidase/beta-lactamase superfamily"/>
    <property type="match status" value="1"/>
</dbReference>
<evidence type="ECO:0000259" key="1">
    <source>
        <dbReference type="Pfam" id="PF00144"/>
    </source>
</evidence>
<dbReference type="InterPro" id="IPR050491">
    <property type="entry name" value="AmpC-like"/>
</dbReference>
<dbReference type="EMBL" id="AP023440">
    <property type="protein sequence ID" value="BCL29749.1"/>
    <property type="molecule type" value="Genomic_DNA"/>
</dbReference>
<keyword evidence="2" id="KW-0378">Hydrolase</keyword>
<dbReference type="PANTHER" id="PTHR46825">
    <property type="entry name" value="D-ALANYL-D-ALANINE-CARBOXYPEPTIDASE/ENDOPEPTIDASE AMPH"/>
    <property type="match status" value="1"/>
</dbReference>
<dbReference type="GO" id="GO:0016787">
    <property type="term" value="F:hydrolase activity"/>
    <property type="evidence" value="ECO:0007669"/>
    <property type="project" value="UniProtKB-KW"/>
</dbReference>
<accession>A0A7G1P3C1</accession>
<dbReference type="SUPFAM" id="SSF56601">
    <property type="entry name" value="beta-lactamase/transpeptidase-like"/>
    <property type="match status" value="1"/>
</dbReference>
<dbReference type="InterPro" id="IPR012338">
    <property type="entry name" value="Beta-lactam/transpept-like"/>
</dbReference>
<gene>
    <name evidence="2" type="ORF">GCM10017557_46080</name>
</gene>
<protein>
    <submittedName>
        <fullName evidence="2">Serine hydrolase</fullName>
    </submittedName>
</protein>
<dbReference type="Proteomes" id="UP000516444">
    <property type="component" value="Chromosome"/>
</dbReference>
<reference evidence="2 3" key="1">
    <citation type="journal article" date="2014" name="Int. J. Syst. Evol. Microbiol.">
        <title>Complete genome sequence of Corynebacterium casei LMG S-19264T (=DSM 44701T), isolated from a smear-ripened cheese.</title>
        <authorList>
            <consortium name="US DOE Joint Genome Institute (JGI-PGF)"/>
            <person name="Walter F."/>
            <person name="Albersmeier A."/>
            <person name="Kalinowski J."/>
            <person name="Ruckert C."/>
        </authorList>
    </citation>
    <scope>NUCLEOTIDE SEQUENCE [LARGE SCALE GENOMIC DNA]</scope>
    <source>
        <strain evidence="2 3">JCM 4677</strain>
    </source>
</reference>
<dbReference type="RefSeq" id="WP_190851800.1">
    <property type="nucleotide sequence ID" value="NZ_AP023440.1"/>
</dbReference>
<dbReference type="KEGG" id="sgm:GCM10017557_46080"/>
<dbReference type="InterPro" id="IPR001466">
    <property type="entry name" value="Beta-lactam-related"/>
</dbReference>
<dbReference type="AlphaFoldDB" id="A0A7G1P3C1"/>
<proteinExistence type="predicted"/>
<dbReference type="Pfam" id="PF00144">
    <property type="entry name" value="Beta-lactamase"/>
    <property type="match status" value="1"/>
</dbReference>
<sequence length="442" mass="46069">MTADTTAFVSPPRHRHQAGLTLLVAAALTGTLGACGGAAARQPSAPVGADVSQQARLAELVRQDVAAGAPGVIVRVDDGHGRTIEIARQASWSRADHTLAAKDKFRMGSNTKTMVATVVLQLVAEHRLKLSDPVDAWLPGLVPNGSAITVRMLLNHTSGLFDYTDDPDVLKAFTGQDTRIWTPEELIAAGVRHDALFAPGTDYAYSNTNYVALGLVAEKATGHTLGDLIQQRIAGPLHLRNTYLVTGTDTDSGKDSDAGTAKSPVLAHGYEPDAARLAPLLPPGTPAGTAFAGPARSEGYVDTTWVNASTEWAAGGMVSTARDWARFDSALLSGKLLPAAQLKEMKTTVAEESEFPNRRYGLGLEKVTTPCGTVWGHNGQVPGYSSEAYTDATGRRTASVLTSTIFGLASPKAGAANQAVVNAAVCTMLGKPIPATAASPAA</sequence>
<keyword evidence="3" id="KW-1185">Reference proteome</keyword>
<name>A0A7G1P3C1_9ACTN</name>
<organism evidence="2 3">
    <name type="scientific">Streptomyces aurantiacus</name>
    <dbReference type="NCBI Taxonomy" id="47760"/>
    <lineage>
        <taxon>Bacteria</taxon>
        <taxon>Bacillati</taxon>
        <taxon>Actinomycetota</taxon>
        <taxon>Actinomycetes</taxon>
        <taxon>Kitasatosporales</taxon>
        <taxon>Streptomycetaceae</taxon>
        <taxon>Streptomyces</taxon>
        <taxon>Streptomyces aurantiacus group</taxon>
    </lineage>
</organism>
<evidence type="ECO:0000313" key="3">
    <source>
        <dbReference type="Proteomes" id="UP000516444"/>
    </source>
</evidence>
<feature type="domain" description="Beta-lactamase-related" evidence="1">
    <location>
        <begin position="59"/>
        <end position="415"/>
    </location>
</feature>
<evidence type="ECO:0000313" key="2">
    <source>
        <dbReference type="EMBL" id="BCL29749.1"/>
    </source>
</evidence>